<dbReference type="PRINTS" id="PR00410">
    <property type="entry name" value="PHEHYDRXLASE"/>
</dbReference>
<keyword evidence="3" id="KW-1185">Reference proteome</keyword>
<evidence type="ECO:0000313" key="2">
    <source>
        <dbReference type="EMBL" id="PHK99279.1"/>
    </source>
</evidence>
<dbReference type="InterPro" id="IPR008333">
    <property type="entry name" value="Cbr1-like_FAD-bd_dom"/>
</dbReference>
<dbReference type="Gene3D" id="3.40.50.80">
    <property type="entry name" value="Nucleotide-binding domain of ferredoxin-NADP reductase (FNR) module"/>
    <property type="match status" value="1"/>
</dbReference>
<dbReference type="OrthoDB" id="9789468at2"/>
<dbReference type="Proteomes" id="UP000226437">
    <property type="component" value="Unassembled WGS sequence"/>
</dbReference>
<dbReference type="Pfam" id="PF00175">
    <property type="entry name" value="NAD_binding_1"/>
    <property type="match status" value="1"/>
</dbReference>
<dbReference type="InterPro" id="IPR017938">
    <property type="entry name" value="Riboflavin_synthase-like_b-brl"/>
</dbReference>
<dbReference type="PANTHER" id="PTHR47354">
    <property type="entry name" value="NADH OXIDOREDUCTASE HCR"/>
    <property type="match status" value="1"/>
</dbReference>
<evidence type="ECO:0000259" key="1">
    <source>
        <dbReference type="PROSITE" id="PS51384"/>
    </source>
</evidence>
<dbReference type="SUPFAM" id="SSF52343">
    <property type="entry name" value="Ferredoxin reductase-like, C-terminal NADP-linked domain"/>
    <property type="match status" value="1"/>
</dbReference>
<name>A0A2G0CH28_9BACT</name>
<evidence type="ECO:0000313" key="3">
    <source>
        <dbReference type="Proteomes" id="UP000226437"/>
    </source>
</evidence>
<dbReference type="Gene3D" id="2.40.30.10">
    <property type="entry name" value="Translation factors"/>
    <property type="match status" value="1"/>
</dbReference>
<dbReference type="EMBL" id="PDLO01000002">
    <property type="protein sequence ID" value="PHK99279.1"/>
    <property type="molecule type" value="Genomic_DNA"/>
</dbReference>
<dbReference type="PROSITE" id="PS51384">
    <property type="entry name" value="FAD_FR"/>
    <property type="match status" value="1"/>
</dbReference>
<sequence>MSKWKEAIVKRIEQRSPTVRSIWLELPDRERLEFRPGQFLTLDLPISERRRERWRSYSIASAPNGGNEAELCVVHLPGGRGSTYLFEEATVGTQLLTKEPGGVFTLPDRPLDFDVVMVCTGTGIAPFRSMLQERLGRETRHFHLIFGCRRPEDLLYREELEELARRHPNFTYTATLSRELPAEEPPFEVLPGYVHQVYERDYATPRADLRFYLCGWSQMVDEARARLLKLGYPEEQVILELYG</sequence>
<protein>
    <submittedName>
        <fullName evidence="2">Oxidoreductase</fullName>
    </submittedName>
</protein>
<comment type="caution">
    <text evidence="2">The sequence shown here is derived from an EMBL/GenBank/DDBJ whole genome shotgun (WGS) entry which is preliminary data.</text>
</comment>
<gene>
    <name evidence="2" type="ORF">CGL56_07435</name>
</gene>
<dbReference type="InterPro" id="IPR001433">
    <property type="entry name" value="OxRdtase_FAD/NAD-bd"/>
</dbReference>
<dbReference type="RefSeq" id="WP_099105894.1">
    <property type="nucleotide sequence ID" value="NZ_JAATJF010000002.1"/>
</dbReference>
<dbReference type="Pfam" id="PF00970">
    <property type="entry name" value="FAD_binding_6"/>
    <property type="match status" value="1"/>
</dbReference>
<reference evidence="2 3" key="1">
    <citation type="submission" date="2017-10" db="EMBL/GenBank/DDBJ databases">
        <title>The draft genome sequence of Lewinella marina KCTC 32374.</title>
        <authorList>
            <person name="Wang K."/>
        </authorList>
    </citation>
    <scope>NUCLEOTIDE SEQUENCE [LARGE SCALE GENOMIC DNA]</scope>
    <source>
        <strain evidence="2 3">MKG-38</strain>
    </source>
</reference>
<dbReference type="GO" id="GO:0016491">
    <property type="term" value="F:oxidoreductase activity"/>
    <property type="evidence" value="ECO:0007669"/>
    <property type="project" value="InterPro"/>
</dbReference>
<dbReference type="InterPro" id="IPR017927">
    <property type="entry name" value="FAD-bd_FR_type"/>
</dbReference>
<dbReference type="AlphaFoldDB" id="A0A2G0CH28"/>
<proteinExistence type="predicted"/>
<dbReference type="PANTHER" id="PTHR47354:SF5">
    <property type="entry name" value="PROTEIN RFBI"/>
    <property type="match status" value="1"/>
</dbReference>
<dbReference type="SUPFAM" id="SSF63380">
    <property type="entry name" value="Riboflavin synthase domain-like"/>
    <property type="match status" value="1"/>
</dbReference>
<organism evidence="2 3">
    <name type="scientific">Neolewinella marina</name>
    <dbReference type="NCBI Taxonomy" id="438751"/>
    <lineage>
        <taxon>Bacteria</taxon>
        <taxon>Pseudomonadati</taxon>
        <taxon>Bacteroidota</taxon>
        <taxon>Saprospiria</taxon>
        <taxon>Saprospirales</taxon>
        <taxon>Lewinellaceae</taxon>
        <taxon>Neolewinella</taxon>
    </lineage>
</organism>
<accession>A0A2G0CH28</accession>
<dbReference type="InterPro" id="IPR039261">
    <property type="entry name" value="FNR_nucleotide-bd"/>
</dbReference>
<dbReference type="InterPro" id="IPR050415">
    <property type="entry name" value="MRET"/>
</dbReference>
<dbReference type="PRINTS" id="PR00371">
    <property type="entry name" value="FPNCR"/>
</dbReference>
<feature type="domain" description="FAD-binding FR-type" evidence="1">
    <location>
        <begin position="2"/>
        <end position="107"/>
    </location>
</feature>
<dbReference type="InterPro" id="IPR001709">
    <property type="entry name" value="Flavoprot_Pyr_Nucl_cyt_Rdtase"/>
</dbReference>